<feature type="non-terminal residue" evidence="1">
    <location>
        <position position="1"/>
    </location>
</feature>
<evidence type="ECO:0000313" key="1">
    <source>
        <dbReference type="EMBL" id="GAI18678.1"/>
    </source>
</evidence>
<protein>
    <submittedName>
        <fullName evidence="1">Uncharacterized protein</fullName>
    </submittedName>
</protein>
<dbReference type="EMBL" id="BARV01022206">
    <property type="protein sequence ID" value="GAI18678.1"/>
    <property type="molecule type" value="Genomic_DNA"/>
</dbReference>
<gene>
    <name evidence="1" type="ORF">S06H3_36633</name>
</gene>
<sequence>SGVVQVTGDIIVSKGAALTILPGTSALMDAHTSPDLEAPVPP</sequence>
<comment type="caution">
    <text evidence="1">The sequence shown here is derived from an EMBL/GenBank/DDBJ whole genome shotgun (WGS) entry which is preliminary data.</text>
</comment>
<name>X1LHU6_9ZZZZ</name>
<dbReference type="AlphaFoldDB" id="X1LHU6"/>
<organism evidence="1">
    <name type="scientific">marine sediment metagenome</name>
    <dbReference type="NCBI Taxonomy" id="412755"/>
    <lineage>
        <taxon>unclassified sequences</taxon>
        <taxon>metagenomes</taxon>
        <taxon>ecological metagenomes</taxon>
    </lineage>
</organism>
<accession>X1LHU6</accession>
<reference evidence="1" key="1">
    <citation type="journal article" date="2014" name="Front. Microbiol.">
        <title>High frequency of phylogenetically diverse reductive dehalogenase-homologous genes in deep subseafloor sedimentary metagenomes.</title>
        <authorList>
            <person name="Kawai M."/>
            <person name="Futagami T."/>
            <person name="Toyoda A."/>
            <person name="Takaki Y."/>
            <person name="Nishi S."/>
            <person name="Hori S."/>
            <person name="Arai W."/>
            <person name="Tsubouchi T."/>
            <person name="Morono Y."/>
            <person name="Uchiyama I."/>
            <person name="Ito T."/>
            <person name="Fujiyama A."/>
            <person name="Inagaki F."/>
            <person name="Takami H."/>
        </authorList>
    </citation>
    <scope>NUCLEOTIDE SEQUENCE</scope>
    <source>
        <strain evidence="1">Expedition CK06-06</strain>
    </source>
</reference>
<proteinExistence type="predicted"/>